<evidence type="ECO:0000313" key="4">
    <source>
        <dbReference type="EMBL" id="TCV94975.1"/>
    </source>
</evidence>
<dbReference type="GO" id="GO:0006508">
    <property type="term" value="P:proteolysis"/>
    <property type="evidence" value="ECO:0007669"/>
    <property type="project" value="InterPro"/>
</dbReference>
<accession>A0A4R3YPZ4</accession>
<keyword evidence="4" id="KW-0031">Aminopeptidase</keyword>
<comment type="caution">
    <text evidence="4">The sequence shown here is derived from an EMBL/GenBank/DDBJ whole genome shotgun (WGS) entry which is preliminary data.</text>
</comment>
<keyword evidence="2" id="KW-0732">Signal</keyword>
<keyword evidence="1" id="KW-0378">Hydrolase</keyword>
<dbReference type="GO" id="GO:0004177">
    <property type="term" value="F:aminopeptidase activity"/>
    <property type="evidence" value="ECO:0007669"/>
    <property type="project" value="UniProtKB-KW"/>
</dbReference>
<organism evidence="4 5">
    <name type="scientific">Luteibacter rhizovicinus</name>
    <dbReference type="NCBI Taxonomy" id="242606"/>
    <lineage>
        <taxon>Bacteria</taxon>
        <taxon>Pseudomonadati</taxon>
        <taxon>Pseudomonadota</taxon>
        <taxon>Gammaproteobacteria</taxon>
        <taxon>Lysobacterales</taxon>
        <taxon>Rhodanobacteraceae</taxon>
        <taxon>Luteibacter</taxon>
    </lineage>
</organism>
<dbReference type="SUPFAM" id="SSF53474">
    <property type="entry name" value="alpha/beta-Hydrolases"/>
    <property type="match status" value="1"/>
</dbReference>
<proteinExistence type="predicted"/>
<gene>
    <name evidence="4" type="ORF">EC912_103468</name>
</gene>
<dbReference type="FunFam" id="3.40.50.1820:FF:000442">
    <property type="entry name" value="Subfamily S9C unassigned peptidase"/>
    <property type="match status" value="1"/>
</dbReference>
<keyword evidence="5" id="KW-1185">Reference proteome</keyword>
<evidence type="ECO:0000259" key="3">
    <source>
        <dbReference type="Pfam" id="PF00326"/>
    </source>
</evidence>
<dbReference type="PANTHER" id="PTHR42776:SF27">
    <property type="entry name" value="DIPEPTIDYL PEPTIDASE FAMILY MEMBER 6"/>
    <property type="match status" value="1"/>
</dbReference>
<reference evidence="4 5" key="1">
    <citation type="submission" date="2019-03" db="EMBL/GenBank/DDBJ databases">
        <title>Above-ground endophytic microbial communities from plants in different locations in the United States.</title>
        <authorList>
            <person name="Frank C."/>
        </authorList>
    </citation>
    <scope>NUCLEOTIDE SEQUENCE [LARGE SCALE GENOMIC DNA]</scope>
    <source>
        <strain evidence="4 5">LP_13_YM</strain>
    </source>
</reference>
<name>A0A4R3YPZ4_9GAMM</name>
<dbReference type="Pfam" id="PF00326">
    <property type="entry name" value="Peptidase_S9"/>
    <property type="match status" value="1"/>
</dbReference>
<dbReference type="RefSeq" id="WP_132143742.1">
    <property type="nucleotide sequence ID" value="NZ_SMCS01000003.1"/>
</dbReference>
<dbReference type="Gene3D" id="3.40.50.1820">
    <property type="entry name" value="alpha/beta hydrolase"/>
    <property type="match status" value="1"/>
</dbReference>
<protein>
    <submittedName>
        <fullName evidence="4">Dipeptidyl aminopeptidase/acylaminoacyl peptidase</fullName>
    </submittedName>
</protein>
<evidence type="ECO:0000256" key="1">
    <source>
        <dbReference type="ARBA" id="ARBA00022801"/>
    </source>
</evidence>
<dbReference type="OrthoDB" id="4269629at2"/>
<evidence type="ECO:0000256" key="2">
    <source>
        <dbReference type="SAM" id="SignalP"/>
    </source>
</evidence>
<dbReference type="GO" id="GO:0004252">
    <property type="term" value="F:serine-type endopeptidase activity"/>
    <property type="evidence" value="ECO:0007669"/>
    <property type="project" value="TreeGrafter"/>
</dbReference>
<dbReference type="AlphaFoldDB" id="A0A4R3YPZ4"/>
<dbReference type="Proteomes" id="UP000295645">
    <property type="component" value="Unassembled WGS sequence"/>
</dbReference>
<feature type="chain" id="PRO_5020822904" evidence="2">
    <location>
        <begin position="23"/>
        <end position="656"/>
    </location>
</feature>
<dbReference type="InterPro" id="IPR001375">
    <property type="entry name" value="Peptidase_S9_cat"/>
</dbReference>
<dbReference type="InterPro" id="IPR029058">
    <property type="entry name" value="AB_hydrolase_fold"/>
</dbReference>
<dbReference type="PANTHER" id="PTHR42776">
    <property type="entry name" value="SERINE PEPTIDASE S9 FAMILY MEMBER"/>
    <property type="match status" value="1"/>
</dbReference>
<dbReference type="EMBL" id="SMCS01000003">
    <property type="protein sequence ID" value="TCV94975.1"/>
    <property type="molecule type" value="Genomic_DNA"/>
</dbReference>
<sequence>MSRYRVRAVVAALCMFVPVVQSADLIPASDFARKPELLSPRLSPDGKHISIQVDDPDGRSHSLAIYDVDDMTHPVSLIRMPMYEVPAQVVWVNSTRIVVAKGKQYGSVEKPFMTGELLAVDVNGKRQDYLYGSETFGRRSATRSTDRGWGTVDGLPVKTNGHFYMRAVAWDNQNRTLLYDVDAETSARHLMTQFDMSDVDFMVGADGNVLFAWGKDNDFNYVVYHRENNSWAKWGRDQSGVSFSPIRQVSGGTRLWAFYSPAGGPAQLVEQDESGANRKVLAKDDFGSVSTSGLWTAAPEQPFGVRTLTGVPKVTYLDPQLPAAKIHAALSQKFPGYFVHFVDFSEDGGQLLVYISSDRDPGRYFMMDMHTLKAKALFASEPWVDPAKMAERRPIRFKASDGREIEGILTLPKGKTEAGLPMVLLPHGGPHGVSDDWFYDSDAQFLANRGYLVLQVNYRGSSGRGAEFDQAGYLKWGTRVQQDMIDGVKWAIDQTYADPKRICVYGASFGAYSAMMTVARAPGMFRCAIGYAGIYDLKMMYSKGDIRQQKYGRSYLTNVIGRDDADLAANSPTMLADKIDVPVFLVHGEDDQRAPFEQAKAMRAALDKAHRKYEWMSVPGEGHGFYKSENEEAFLTKMETFLKANIGEGDTPAATK</sequence>
<keyword evidence="4" id="KW-0645">Protease</keyword>
<dbReference type="SUPFAM" id="SSF82171">
    <property type="entry name" value="DPP6 N-terminal domain-like"/>
    <property type="match status" value="1"/>
</dbReference>
<feature type="signal peptide" evidence="2">
    <location>
        <begin position="1"/>
        <end position="22"/>
    </location>
</feature>
<feature type="domain" description="Peptidase S9 prolyl oligopeptidase catalytic" evidence="3">
    <location>
        <begin position="439"/>
        <end position="647"/>
    </location>
</feature>
<evidence type="ECO:0000313" key="5">
    <source>
        <dbReference type="Proteomes" id="UP000295645"/>
    </source>
</evidence>